<organism evidence="1 2">
    <name type="scientific">Neiella holothuriorum</name>
    <dbReference type="NCBI Taxonomy" id="2870530"/>
    <lineage>
        <taxon>Bacteria</taxon>
        <taxon>Pseudomonadati</taxon>
        <taxon>Pseudomonadota</taxon>
        <taxon>Gammaproteobacteria</taxon>
        <taxon>Alteromonadales</taxon>
        <taxon>Echinimonadaceae</taxon>
        <taxon>Neiella</taxon>
    </lineage>
</organism>
<dbReference type="InterPro" id="IPR027417">
    <property type="entry name" value="P-loop_NTPase"/>
</dbReference>
<dbReference type="Proteomes" id="UP001166251">
    <property type="component" value="Unassembled WGS sequence"/>
</dbReference>
<evidence type="ECO:0008006" key="3">
    <source>
        <dbReference type="Google" id="ProtNLM"/>
    </source>
</evidence>
<protein>
    <recommendedName>
        <fullName evidence="3">Sulfotransferase family protein</fullName>
    </recommendedName>
</protein>
<accession>A0ABS7EEV3</accession>
<name>A0ABS7EEV3_9GAMM</name>
<comment type="caution">
    <text evidence="1">The sequence shown here is derived from an EMBL/GenBank/DDBJ whole genome shotgun (WGS) entry which is preliminary data.</text>
</comment>
<dbReference type="RefSeq" id="WP_220103440.1">
    <property type="nucleotide sequence ID" value="NZ_JAHZSS010000006.1"/>
</dbReference>
<gene>
    <name evidence="1" type="ORF">K0504_06885</name>
</gene>
<evidence type="ECO:0000313" key="2">
    <source>
        <dbReference type="Proteomes" id="UP001166251"/>
    </source>
</evidence>
<keyword evidence="2" id="KW-1185">Reference proteome</keyword>
<evidence type="ECO:0000313" key="1">
    <source>
        <dbReference type="EMBL" id="MBW8190754.1"/>
    </source>
</evidence>
<dbReference type="EMBL" id="JAHZSS010000006">
    <property type="protein sequence ID" value="MBW8190754.1"/>
    <property type="molecule type" value="Genomic_DNA"/>
</dbReference>
<proteinExistence type="predicted"/>
<sequence>MFDDKIFFMHIAKTAGSKVNKVFRDIIDADVYQEHAEFKLDQFESVLAKNKFISGHIHLHNIRKHLNEGIFKFTVIRDGVSHLASHIGWLDHYNNVDKEVHRKRLSPQIQELVYSIKHTDITNYKELDKFLVSLSGVGIQLLDNCQCRYLLNKGEVPLSLSDLDEAIENARFLDLVIDQNKLSSSLPVLLRRLGFSSDLIKRMDFYSRVNEAKTTRKIDINVPVVRQVLARRCSVDERLYNFLFN</sequence>
<reference evidence="1" key="1">
    <citation type="submission" date="2021-07" db="EMBL/GenBank/DDBJ databases">
        <title>Neiella marina sp. nov., isolated from the intestinal content of sea cucumber Apostichopus japonicus.</title>
        <authorList>
            <person name="Bai X."/>
        </authorList>
    </citation>
    <scope>NUCLEOTIDE SEQUENCE</scope>
    <source>
        <strain evidence="1">126</strain>
    </source>
</reference>
<dbReference type="Gene3D" id="3.40.50.300">
    <property type="entry name" value="P-loop containing nucleotide triphosphate hydrolases"/>
    <property type="match status" value="1"/>
</dbReference>